<evidence type="ECO:0000256" key="3">
    <source>
        <dbReference type="ARBA" id="ARBA00022777"/>
    </source>
</evidence>
<dbReference type="GO" id="GO:0005829">
    <property type="term" value="C:cytosol"/>
    <property type="evidence" value="ECO:0007669"/>
    <property type="project" value="TreeGrafter"/>
</dbReference>
<dbReference type="PANTHER" id="PTHR37419:SF8">
    <property type="entry name" value="TOXIN YJJJ"/>
    <property type="match status" value="1"/>
</dbReference>
<evidence type="ECO:0000313" key="6">
    <source>
        <dbReference type="Proteomes" id="UP000572377"/>
    </source>
</evidence>
<evidence type="ECO:0000256" key="2">
    <source>
        <dbReference type="ARBA" id="ARBA00022679"/>
    </source>
</evidence>
<keyword evidence="2" id="KW-0808">Transferase</keyword>
<keyword evidence="6" id="KW-1185">Reference proteome</keyword>
<protein>
    <submittedName>
        <fullName evidence="5">HipA domain-containing protein</fullName>
    </submittedName>
</protein>
<dbReference type="AlphaFoldDB" id="A0A849L0Y8"/>
<organism evidence="5 6">
    <name type="scientific">Halovulum dunhuangense</name>
    <dbReference type="NCBI Taxonomy" id="1505036"/>
    <lineage>
        <taxon>Bacteria</taxon>
        <taxon>Pseudomonadati</taxon>
        <taxon>Pseudomonadota</taxon>
        <taxon>Alphaproteobacteria</taxon>
        <taxon>Rhodobacterales</taxon>
        <taxon>Paracoccaceae</taxon>
        <taxon>Halovulum</taxon>
    </lineage>
</organism>
<gene>
    <name evidence="5" type="ORF">HMH01_05485</name>
</gene>
<sequence>MLQHSFLPGAIDNIVVQVQSLGHVKTFVEAFRFHFDTCKSSSHFVKAGIGGTATSSYEDLAMAMRQHCANPAKEIAELYRRMVFGILVRNTDDHLRNHGILRAGGGWRLSPAFDINPEHRPGGRMQTAISEIHGNQPSVEAARRL</sequence>
<dbReference type="GO" id="GO:0004674">
    <property type="term" value="F:protein serine/threonine kinase activity"/>
    <property type="evidence" value="ECO:0007669"/>
    <property type="project" value="TreeGrafter"/>
</dbReference>
<feature type="domain" description="HipA-like C-terminal" evidence="4">
    <location>
        <begin position="55"/>
        <end position="137"/>
    </location>
</feature>
<dbReference type="PANTHER" id="PTHR37419">
    <property type="entry name" value="SERINE/THREONINE-PROTEIN KINASE TOXIN HIPA"/>
    <property type="match status" value="1"/>
</dbReference>
<dbReference type="InterPro" id="IPR052028">
    <property type="entry name" value="HipA_Ser/Thr_kinase"/>
</dbReference>
<keyword evidence="3" id="KW-0418">Kinase</keyword>
<dbReference type="EMBL" id="JABFBC010000001">
    <property type="protein sequence ID" value="NNU79889.1"/>
    <property type="molecule type" value="Genomic_DNA"/>
</dbReference>
<dbReference type="Proteomes" id="UP000572377">
    <property type="component" value="Unassembled WGS sequence"/>
</dbReference>
<dbReference type="Pfam" id="PF07804">
    <property type="entry name" value="HipA_C"/>
    <property type="match status" value="1"/>
</dbReference>
<dbReference type="InterPro" id="IPR012893">
    <property type="entry name" value="HipA-like_C"/>
</dbReference>
<evidence type="ECO:0000256" key="1">
    <source>
        <dbReference type="ARBA" id="ARBA00010164"/>
    </source>
</evidence>
<name>A0A849L0Y8_9RHOB</name>
<comment type="caution">
    <text evidence="5">The sequence shown here is derived from an EMBL/GenBank/DDBJ whole genome shotgun (WGS) entry which is preliminary data.</text>
</comment>
<dbReference type="Gene3D" id="1.10.1070.20">
    <property type="match status" value="1"/>
</dbReference>
<evidence type="ECO:0000259" key="4">
    <source>
        <dbReference type="Pfam" id="PF07804"/>
    </source>
</evidence>
<comment type="similarity">
    <text evidence="1">Belongs to the HipA Ser/Thr kinase family.</text>
</comment>
<proteinExistence type="inferred from homology"/>
<evidence type="ECO:0000313" key="5">
    <source>
        <dbReference type="EMBL" id="NNU79889.1"/>
    </source>
</evidence>
<accession>A0A849L0Y8</accession>
<reference evidence="5 6" key="1">
    <citation type="submission" date="2020-05" db="EMBL/GenBank/DDBJ databases">
        <title>Gimesia benthica sp. nov., a novel planctomycete isolated from a deep-sea water sample of the Northwest Indian Ocean.</title>
        <authorList>
            <person name="Wang J."/>
            <person name="Ruan C."/>
            <person name="Song L."/>
            <person name="Zhu Y."/>
            <person name="Li A."/>
            <person name="Zheng X."/>
            <person name="Wang L."/>
            <person name="Lu Z."/>
            <person name="Huang Y."/>
            <person name="Du W."/>
            <person name="Zhou Y."/>
            <person name="Huang L."/>
            <person name="Dai X."/>
        </authorList>
    </citation>
    <scope>NUCLEOTIDE SEQUENCE [LARGE SCALE GENOMIC DNA]</scope>
    <source>
        <strain evidence="5 6">YYQ-30</strain>
    </source>
</reference>